<feature type="region of interest" description="Disordered" evidence="1">
    <location>
        <begin position="80"/>
        <end position="276"/>
    </location>
</feature>
<feature type="domain" description="DUF4167" evidence="2">
    <location>
        <begin position="7"/>
        <end position="81"/>
    </location>
</feature>
<gene>
    <name evidence="3" type="ORF">PAF17_03555</name>
</gene>
<comment type="caution">
    <text evidence="3">The sequence shown here is derived from an EMBL/GenBank/DDBJ whole genome shotgun (WGS) entry which is preliminary data.</text>
</comment>
<reference evidence="3" key="1">
    <citation type="submission" date="2022-12" db="EMBL/GenBank/DDBJ databases">
        <title>Paracoccus onchidii sp. nov., isolated from a marine invertebrate from the South China Sea.</title>
        <authorList>
            <person name="Xu S."/>
            <person name="Liu Z."/>
            <person name="Xu Y."/>
        </authorList>
    </citation>
    <scope>NUCLEOTIDE SEQUENCE</scope>
    <source>
        <strain evidence="3">Z330</strain>
    </source>
</reference>
<feature type="compositionally biased region" description="Low complexity" evidence="1">
    <location>
        <begin position="143"/>
        <end position="156"/>
    </location>
</feature>
<keyword evidence="4" id="KW-1185">Reference proteome</keyword>
<accession>A0ABT4ZBC1</accession>
<sequence length="276" mass="30405">MRSSKSRSRNKSNRQRSLGNIVNRVFDSSGPEGKVRGTPQQIIDKYLTLARDAQLSNDRVAEQSFFQHAEHYTRMLGEAQREMAERQAQQQHHRHQNDDDRDGQQNNNRDNNNRDNGHRNRDQHGQRENASNDRGNQPERSQPEQAQAPADQAPAATVEDKPATGEGNQPATTEKPATPRRGRSRRNADAEVAKTEAQPDTQPQLGLPDAVTPEGREGPIETPEAAPAKKPRAKSTRPRSTTGRSRRKADEPAATPPAAEGAAESGSTPEGNTEQG</sequence>
<feature type="region of interest" description="Disordered" evidence="1">
    <location>
        <begin position="1"/>
        <end position="39"/>
    </location>
</feature>
<organism evidence="3 4">
    <name type="scientific">Paracoccus onchidii</name>
    <dbReference type="NCBI Taxonomy" id="3017813"/>
    <lineage>
        <taxon>Bacteria</taxon>
        <taxon>Pseudomonadati</taxon>
        <taxon>Pseudomonadota</taxon>
        <taxon>Alphaproteobacteria</taxon>
        <taxon>Rhodobacterales</taxon>
        <taxon>Paracoccaceae</taxon>
        <taxon>Paracoccus</taxon>
    </lineage>
</organism>
<dbReference type="Proteomes" id="UP001165641">
    <property type="component" value="Unassembled WGS sequence"/>
</dbReference>
<feature type="compositionally biased region" description="Low complexity" evidence="1">
    <location>
        <begin position="252"/>
        <end position="270"/>
    </location>
</feature>
<proteinExistence type="predicted"/>
<dbReference type="Pfam" id="PF13763">
    <property type="entry name" value="DUF4167"/>
    <property type="match status" value="1"/>
</dbReference>
<evidence type="ECO:0000313" key="3">
    <source>
        <dbReference type="EMBL" id="MDB6176577.1"/>
    </source>
</evidence>
<evidence type="ECO:0000259" key="2">
    <source>
        <dbReference type="Pfam" id="PF13763"/>
    </source>
</evidence>
<feature type="compositionally biased region" description="Basic and acidic residues" evidence="1">
    <location>
        <begin position="111"/>
        <end position="131"/>
    </location>
</feature>
<evidence type="ECO:0000313" key="4">
    <source>
        <dbReference type="Proteomes" id="UP001165641"/>
    </source>
</evidence>
<dbReference type="RefSeq" id="WP_271887698.1">
    <property type="nucleotide sequence ID" value="NZ_JAQBIE010000003.1"/>
</dbReference>
<dbReference type="EMBL" id="JAQBIE010000003">
    <property type="protein sequence ID" value="MDB6176577.1"/>
    <property type="molecule type" value="Genomic_DNA"/>
</dbReference>
<feature type="compositionally biased region" description="Basic residues" evidence="1">
    <location>
        <begin position="1"/>
        <end position="14"/>
    </location>
</feature>
<evidence type="ECO:0000256" key="1">
    <source>
        <dbReference type="SAM" id="MobiDB-lite"/>
    </source>
</evidence>
<protein>
    <submittedName>
        <fullName evidence="3">DUF4167 domain-containing protein</fullName>
    </submittedName>
</protein>
<dbReference type="InterPro" id="IPR025430">
    <property type="entry name" value="DUF4167"/>
</dbReference>
<name>A0ABT4ZBC1_9RHOB</name>